<reference evidence="2 3" key="1">
    <citation type="submission" date="2013-12" db="EMBL/GenBank/DDBJ databases">
        <title>Annotated genome of Streptomyces scopuliridis.</title>
        <authorList>
            <person name="Olson J.B."/>
        </authorList>
    </citation>
    <scope>NUCLEOTIDE SEQUENCE [LARGE SCALE GENOMIC DNA]</scope>
    <source>
        <strain evidence="2 3">RB72</strain>
    </source>
</reference>
<name>A0A2T7SP32_9ACTN</name>
<comment type="caution">
    <text evidence="2">The sequence shown here is derived from an EMBL/GenBank/DDBJ whole genome shotgun (WGS) entry which is preliminary data.</text>
</comment>
<dbReference type="RefSeq" id="WP_276311384.1">
    <property type="nucleotide sequence ID" value="NZ_AZSP01000384.1"/>
</dbReference>
<proteinExistence type="predicted"/>
<dbReference type="AlphaFoldDB" id="A0A2T7SP32"/>
<keyword evidence="3" id="KW-1185">Reference proteome</keyword>
<protein>
    <submittedName>
        <fullName evidence="2">Uncharacterized protein</fullName>
    </submittedName>
</protein>
<organism evidence="2 3">
    <name type="scientific">Streptomyces scopuliridis RB72</name>
    <dbReference type="NCBI Taxonomy" id="1440053"/>
    <lineage>
        <taxon>Bacteria</taxon>
        <taxon>Bacillati</taxon>
        <taxon>Actinomycetota</taxon>
        <taxon>Actinomycetes</taxon>
        <taxon>Kitasatosporales</taxon>
        <taxon>Streptomycetaceae</taxon>
        <taxon>Streptomyces</taxon>
    </lineage>
</organism>
<gene>
    <name evidence="2" type="ORF">Y717_10670</name>
</gene>
<keyword evidence="1" id="KW-0812">Transmembrane</keyword>
<accession>A0A2T7SP32</accession>
<evidence type="ECO:0000313" key="3">
    <source>
        <dbReference type="Proteomes" id="UP000245992"/>
    </source>
</evidence>
<dbReference type="EMBL" id="AZSP01000384">
    <property type="protein sequence ID" value="PVE04650.1"/>
    <property type="molecule type" value="Genomic_DNA"/>
</dbReference>
<dbReference type="Proteomes" id="UP000245992">
    <property type="component" value="Unassembled WGS sequence"/>
</dbReference>
<dbReference type="STRING" id="1440053.GCA_000718095_03431"/>
<sequence length="40" mass="4393">MTQHTKDAYTTIARCCAGVWLLIVSLVAMVLATAAWLVRD</sequence>
<evidence type="ECO:0000256" key="1">
    <source>
        <dbReference type="SAM" id="Phobius"/>
    </source>
</evidence>
<keyword evidence="1" id="KW-0472">Membrane</keyword>
<keyword evidence="1" id="KW-1133">Transmembrane helix</keyword>
<evidence type="ECO:0000313" key="2">
    <source>
        <dbReference type="EMBL" id="PVE04650.1"/>
    </source>
</evidence>
<feature type="transmembrane region" description="Helical" evidence="1">
    <location>
        <begin position="12"/>
        <end position="38"/>
    </location>
</feature>